<evidence type="ECO:0000259" key="2">
    <source>
        <dbReference type="Pfam" id="PF24800"/>
    </source>
</evidence>
<dbReference type="Proteomes" id="UP000184300">
    <property type="component" value="Unassembled WGS sequence"/>
</dbReference>
<keyword evidence="4" id="KW-1185">Reference proteome</keyword>
<reference evidence="4" key="1">
    <citation type="journal article" date="2017" name="Genome Biol.">
        <title>Comparative genomics reveals high biological diversity and specific adaptations in the industrially and medically important fungal genus Aspergillus.</title>
        <authorList>
            <person name="de Vries R.P."/>
            <person name="Riley R."/>
            <person name="Wiebenga A."/>
            <person name="Aguilar-Osorio G."/>
            <person name="Amillis S."/>
            <person name="Uchima C.A."/>
            <person name="Anderluh G."/>
            <person name="Asadollahi M."/>
            <person name="Askin M."/>
            <person name="Barry K."/>
            <person name="Battaglia E."/>
            <person name="Bayram O."/>
            <person name="Benocci T."/>
            <person name="Braus-Stromeyer S.A."/>
            <person name="Caldana C."/>
            <person name="Canovas D."/>
            <person name="Cerqueira G.C."/>
            <person name="Chen F."/>
            <person name="Chen W."/>
            <person name="Choi C."/>
            <person name="Clum A."/>
            <person name="Dos Santos R.A."/>
            <person name="Damasio A.R."/>
            <person name="Diallinas G."/>
            <person name="Emri T."/>
            <person name="Fekete E."/>
            <person name="Flipphi M."/>
            <person name="Freyberg S."/>
            <person name="Gallo A."/>
            <person name="Gournas C."/>
            <person name="Habgood R."/>
            <person name="Hainaut M."/>
            <person name="Harispe M.L."/>
            <person name="Henrissat B."/>
            <person name="Hilden K.S."/>
            <person name="Hope R."/>
            <person name="Hossain A."/>
            <person name="Karabika E."/>
            <person name="Karaffa L."/>
            <person name="Karanyi Z."/>
            <person name="Krasevec N."/>
            <person name="Kuo A."/>
            <person name="Kusch H."/>
            <person name="LaButti K."/>
            <person name="Lagendijk E.L."/>
            <person name="Lapidus A."/>
            <person name="Levasseur A."/>
            <person name="Lindquist E."/>
            <person name="Lipzen A."/>
            <person name="Logrieco A.F."/>
            <person name="MacCabe A."/>
            <person name="Maekelae M.R."/>
            <person name="Malavazi I."/>
            <person name="Melin P."/>
            <person name="Meyer V."/>
            <person name="Mielnichuk N."/>
            <person name="Miskei M."/>
            <person name="Molnar A.P."/>
            <person name="Mule G."/>
            <person name="Ngan C.Y."/>
            <person name="Orejas M."/>
            <person name="Orosz E."/>
            <person name="Ouedraogo J.P."/>
            <person name="Overkamp K.M."/>
            <person name="Park H.-S."/>
            <person name="Perrone G."/>
            <person name="Piumi F."/>
            <person name="Punt P.J."/>
            <person name="Ram A.F."/>
            <person name="Ramon A."/>
            <person name="Rauscher S."/>
            <person name="Record E."/>
            <person name="Riano-Pachon D.M."/>
            <person name="Robert V."/>
            <person name="Roehrig J."/>
            <person name="Ruller R."/>
            <person name="Salamov A."/>
            <person name="Salih N.S."/>
            <person name="Samson R.A."/>
            <person name="Sandor E."/>
            <person name="Sanguinetti M."/>
            <person name="Schuetze T."/>
            <person name="Sepcic K."/>
            <person name="Shelest E."/>
            <person name="Sherlock G."/>
            <person name="Sophianopoulou V."/>
            <person name="Squina F.M."/>
            <person name="Sun H."/>
            <person name="Susca A."/>
            <person name="Todd R.B."/>
            <person name="Tsang A."/>
            <person name="Unkles S.E."/>
            <person name="van de Wiele N."/>
            <person name="van Rossen-Uffink D."/>
            <person name="Oliveira J.V."/>
            <person name="Vesth T.C."/>
            <person name="Visser J."/>
            <person name="Yu J.-H."/>
            <person name="Zhou M."/>
            <person name="Andersen M.R."/>
            <person name="Archer D.B."/>
            <person name="Baker S.E."/>
            <person name="Benoit I."/>
            <person name="Brakhage A.A."/>
            <person name="Braus G.H."/>
            <person name="Fischer R."/>
            <person name="Frisvad J.C."/>
            <person name="Goldman G.H."/>
            <person name="Houbraken J."/>
            <person name="Oakley B."/>
            <person name="Pocsi I."/>
            <person name="Scazzocchio C."/>
            <person name="Seiboth B."/>
            <person name="vanKuyk P.A."/>
            <person name="Wortman J."/>
            <person name="Dyer P.S."/>
            <person name="Grigoriev I.V."/>
        </authorList>
    </citation>
    <scope>NUCLEOTIDE SEQUENCE [LARGE SCALE GENOMIC DNA]</scope>
    <source>
        <strain evidence="4">CBS 516.65</strain>
    </source>
</reference>
<dbReference type="AlphaFoldDB" id="A0A1L9V7L3"/>
<proteinExistence type="predicted"/>
<feature type="transmembrane region" description="Helical" evidence="1">
    <location>
        <begin position="232"/>
        <end position="257"/>
    </location>
</feature>
<dbReference type="VEuPathDB" id="FungiDB:ASPGLDRAFT_39416"/>
<organism evidence="3 4">
    <name type="scientific">Aspergillus glaucus CBS 516.65</name>
    <dbReference type="NCBI Taxonomy" id="1160497"/>
    <lineage>
        <taxon>Eukaryota</taxon>
        <taxon>Fungi</taxon>
        <taxon>Dikarya</taxon>
        <taxon>Ascomycota</taxon>
        <taxon>Pezizomycotina</taxon>
        <taxon>Eurotiomycetes</taxon>
        <taxon>Eurotiomycetidae</taxon>
        <taxon>Eurotiales</taxon>
        <taxon>Aspergillaceae</taxon>
        <taxon>Aspergillus</taxon>
        <taxon>Aspergillus subgen. Aspergillus</taxon>
    </lineage>
</organism>
<sequence length="288" mass="32302">MALTPHQALSIVLIIYYIPSIVPTSFLLHRHSIGRAWGWLYLFIFAVFRITGASLQFASDSSESNGLRRAASTLASIGVMTLLLAMLEVIENVKSTFASDPIHPRIWILLHLSQYAAFILSIIYTFTSRDDLSHAAAIIVACLFACQVVISVVFYIRLRSDPTRNNHQTGNGDKHHDNVNANKKTTFLLLLALSSTPFLTVRVIYMLLSTFANSPPFKGRDLDGDRDADTSANVYVVAFMQYLMEFIVFALFVYAGFVMPSLQKAKEIEKEKKNKNKLLNSQERSESV</sequence>
<dbReference type="RefSeq" id="XP_022396530.1">
    <property type="nucleotide sequence ID" value="XM_022545082.1"/>
</dbReference>
<keyword evidence="1" id="KW-0812">Transmembrane</keyword>
<feature type="domain" description="DUF7702" evidence="2">
    <location>
        <begin position="3"/>
        <end position="259"/>
    </location>
</feature>
<dbReference type="GeneID" id="34461343"/>
<keyword evidence="1" id="KW-1133">Transmembrane helix</keyword>
<dbReference type="STRING" id="1160497.A0A1L9V7L3"/>
<dbReference type="EMBL" id="KV878914">
    <property type="protein sequence ID" value="OJJ79832.1"/>
    <property type="molecule type" value="Genomic_DNA"/>
</dbReference>
<feature type="transmembrane region" description="Helical" evidence="1">
    <location>
        <begin position="70"/>
        <end position="90"/>
    </location>
</feature>
<feature type="transmembrane region" description="Helical" evidence="1">
    <location>
        <begin position="132"/>
        <end position="156"/>
    </location>
</feature>
<evidence type="ECO:0000256" key="1">
    <source>
        <dbReference type="SAM" id="Phobius"/>
    </source>
</evidence>
<feature type="transmembrane region" description="Helical" evidence="1">
    <location>
        <begin position="106"/>
        <end position="126"/>
    </location>
</feature>
<dbReference type="OrthoDB" id="2560628at2759"/>
<feature type="transmembrane region" description="Helical" evidence="1">
    <location>
        <begin position="187"/>
        <end position="212"/>
    </location>
</feature>
<dbReference type="InterPro" id="IPR056119">
    <property type="entry name" value="DUF7702"/>
</dbReference>
<gene>
    <name evidence="3" type="ORF">ASPGLDRAFT_39416</name>
</gene>
<evidence type="ECO:0000313" key="3">
    <source>
        <dbReference type="EMBL" id="OJJ79832.1"/>
    </source>
</evidence>
<keyword evidence="1" id="KW-0472">Membrane</keyword>
<dbReference type="Pfam" id="PF24800">
    <property type="entry name" value="DUF7702"/>
    <property type="match status" value="1"/>
</dbReference>
<feature type="transmembrane region" description="Helical" evidence="1">
    <location>
        <begin position="40"/>
        <end position="58"/>
    </location>
</feature>
<accession>A0A1L9V7L3</accession>
<protein>
    <recommendedName>
        <fullName evidence="2">DUF7702 domain-containing protein</fullName>
    </recommendedName>
</protein>
<dbReference type="PANTHER" id="PTHR42109:SF2">
    <property type="entry name" value="INTEGRAL MEMBRANE PROTEIN"/>
    <property type="match status" value="1"/>
</dbReference>
<evidence type="ECO:0000313" key="4">
    <source>
        <dbReference type="Proteomes" id="UP000184300"/>
    </source>
</evidence>
<feature type="transmembrane region" description="Helical" evidence="1">
    <location>
        <begin position="6"/>
        <end position="28"/>
    </location>
</feature>
<name>A0A1L9V7L3_ASPGL</name>
<dbReference type="PANTHER" id="PTHR42109">
    <property type="entry name" value="UNPLACED GENOMIC SCAFFOLD UM_SCAF_CONTIG_1.265, WHOLE GENOME SHOTGUN SEQUENCE"/>
    <property type="match status" value="1"/>
</dbReference>